<keyword evidence="5" id="KW-0505">Motor protein</keyword>
<comment type="caution">
    <text evidence="8">The sequence shown here is derived from an EMBL/GenBank/DDBJ whole genome shotgun (WGS) entry which is preliminary data.</text>
</comment>
<accession>A0A814AKN2</accession>
<evidence type="ECO:0000259" key="7">
    <source>
        <dbReference type="PROSITE" id="PS50222"/>
    </source>
</evidence>
<keyword evidence="2" id="KW-0677">Repeat</keyword>
<keyword evidence="4" id="KW-0518">Myosin</keyword>
<dbReference type="AlphaFoldDB" id="A0A814AKN2"/>
<evidence type="ECO:0000256" key="1">
    <source>
        <dbReference type="ARBA" id="ARBA00022723"/>
    </source>
</evidence>
<dbReference type="InterPro" id="IPR018247">
    <property type="entry name" value="EF_Hand_1_Ca_BS"/>
</dbReference>
<dbReference type="CDD" id="cd00051">
    <property type="entry name" value="EFh"/>
    <property type="match status" value="1"/>
</dbReference>
<dbReference type="SMART" id="SM00054">
    <property type="entry name" value="EFh"/>
    <property type="match status" value="2"/>
</dbReference>
<feature type="domain" description="EF-hand" evidence="7">
    <location>
        <begin position="96"/>
        <end position="131"/>
    </location>
</feature>
<dbReference type="InterPro" id="IPR002048">
    <property type="entry name" value="EF_hand_dom"/>
</dbReference>
<dbReference type="GO" id="GO:0005509">
    <property type="term" value="F:calcium ion binding"/>
    <property type="evidence" value="ECO:0007669"/>
    <property type="project" value="InterPro"/>
</dbReference>
<keyword evidence="3" id="KW-0106">Calcium</keyword>
<evidence type="ECO:0000256" key="4">
    <source>
        <dbReference type="ARBA" id="ARBA00023123"/>
    </source>
</evidence>
<dbReference type="PROSITE" id="PS50222">
    <property type="entry name" value="EF_HAND_2"/>
    <property type="match status" value="2"/>
</dbReference>
<evidence type="ECO:0000256" key="6">
    <source>
        <dbReference type="ARBA" id="ARBA00023179"/>
    </source>
</evidence>
<keyword evidence="9" id="KW-1185">Reference proteome</keyword>
<proteinExistence type="predicted"/>
<evidence type="ECO:0000256" key="2">
    <source>
        <dbReference type="ARBA" id="ARBA00022737"/>
    </source>
</evidence>
<dbReference type="FunFam" id="1.10.238.10:FF:000007">
    <property type="entry name" value="Putative myosin regulatory light chain sqh"/>
    <property type="match status" value="1"/>
</dbReference>
<dbReference type="OrthoDB" id="429467at2759"/>
<feature type="domain" description="EF-hand" evidence="7">
    <location>
        <begin position="27"/>
        <end position="62"/>
    </location>
</feature>
<dbReference type="EMBL" id="CAJNOC010002136">
    <property type="protein sequence ID" value="CAF0914748.1"/>
    <property type="molecule type" value="Genomic_DNA"/>
</dbReference>
<evidence type="ECO:0000256" key="5">
    <source>
        <dbReference type="ARBA" id="ARBA00023175"/>
    </source>
</evidence>
<evidence type="ECO:0000313" key="8">
    <source>
        <dbReference type="EMBL" id="CAF0914748.1"/>
    </source>
</evidence>
<gene>
    <name evidence="8" type="ORF">OXX778_LOCUS12087</name>
</gene>
<dbReference type="PANTHER" id="PTHR23049">
    <property type="entry name" value="MYOSIN REGULATORY LIGHT CHAIN 2"/>
    <property type="match status" value="1"/>
</dbReference>
<sequence length="167" mass="19097">MSNQKKVVTKKRAHRVTSNVFAMFDSSQIHEFKEAFYMIDQDRDGFITKEDLQDIFVSLGKIESDNLIDNMLSEASGPINFTMFLTLFGVKMNGTDSEDVIKNAFSCFDEKGTGLISEECFREAITTMGDRFSIEEIDDLLRGIPMYNGMINYIEFSHILKQGKKEN</sequence>
<protein>
    <recommendedName>
        <fullName evidence="7">EF-hand domain-containing protein</fullName>
    </recommendedName>
</protein>
<dbReference type="Gene3D" id="1.10.238.10">
    <property type="entry name" value="EF-hand"/>
    <property type="match status" value="2"/>
</dbReference>
<keyword evidence="1" id="KW-0479">Metal-binding</keyword>
<dbReference type="InterPro" id="IPR050403">
    <property type="entry name" value="Myosin_RLC"/>
</dbReference>
<name>A0A814AKN2_9BILA</name>
<organism evidence="8 9">
    <name type="scientific">Brachionus calyciflorus</name>
    <dbReference type="NCBI Taxonomy" id="104777"/>
    <lineage>
        <taxon>Eukaryota</taxon>
        <taxon>Metazoa</taxon>
        <taxon>Spiralia</taxon>
        <taxon>Gnathifera</taxon>
        <taxon>Rotifera</taxon>
        <taxon>Eurotatoria</taxon>
        <taxon>Monogononta</taxon>
        <taxon>Pseudotrocha</taxon>
        <taxon>Ploima</taxon>
        <taxon>Brachionidae</taxon>
        <taxon>Brachionus</taxon>
    </lineage>
</organism>
<evidence type="ECO:0000313" key="9">
    <source>
        <dbReference type="Proteomes" id="UP000663879"/>
    </source>
</evidence>
<evidence type="ECO:0000256" key="3">
    <source>
        <dbReference type="ARBA" id="ARBA00022837"/>
    </source>
</evidence>
<dbReference type="PROSITE" id="PS00018">
    <property type="entry name" value="EF_HAND_1"/>
    <property type="match status" value="1"/>
</dbReference>
<dbReference type="InterPro" id="IPR011992">
    <property type="entry name" value="EF-hand-dom_pair"/>
</dbReference>
<dbReference type="GO" id="GO:0016459">
    <property type="term" value="C:myosin complex"/>
    <property type="evidence" value="ECO:0007669"/>
    <property type="project" value="UniProtKB-KW"/>
</dbReference>
<keyword evidence="6" id="KW-0514">Muscle protein</keyword>
<reference evidence="8" key="1">
    <citation type="submission" date="2021-02" db="EMBL/GenBank/DDBJ databases">
        <authorList>
            <person name="Nowell W R."/>
        </authorList>
    </citation>
    <scope>NUCLEOTIDE SEQUENCE</scope>
    <source>
        <strain evidence="8">Ploen Becks lab</strain>
    </source>
</reference>
<dbReference type="Pfam" id="PF13405">
    <property type="entry name" value="EF-hand_6"/>
    <property type="match status" value="1"/>
</dbReference>
<dbReference type="SUPFAM" id="SSF47473">
    <property type="entry name" value="EF-hand"/>
    <property type="match status" value="1"/>
</dbReference>
<dbReference type="Proteomes" id="UP000663879">
    <property type="component" value="Unassembled WGS sequence"/>
</dbReference>